<name>A0A1V1P1B8_9BACT</name>
<dbReference type="SUPFAM" id="SSF52980">
    <property type="entry name" value="Restriction endonuclease-like"/>
    <property type="match status" value="1"/>
</dbReference>
<sequence length="126" mass="14656">MVNSLSVKGGEFDVLAYKDNCLFMIEAKLTYLRISVRGITQQYEIFEKAGKQLKRNIQLLHDKYSMVAKKLNIHIPFESLKIIPLIVSTSFEYDHYFFQDIEKSACLNCSTFYKTALEGLLFGERR</sequence>
<dbReference type="EMBL" id="ATBP01000911">
    <property type="protein sequence ID" value="ETR68556.1"/>
    <property type="molecule type" value="Genomic_DNA"/>
</dbReference>
<gene>
    <name evidence="1" type="ORF">OMM_10399</name>
</gene>
<organism evidence="1 2">
    <name type="scientific">Candidatus Magnetoglobus multicellularis str. Araruama</name>
    <dbReference type="NCBI Taxonomy" id="890399"/>
    <lineage>
        <taxon>Bacteria</taxon>
        <taxon>Pseudomonadati</taxon>
        <taxon>Thermodesulfobacteriota</taxon>
        <taxon>Desulfobacteria</taxon>
        <taxon>Desulfobacterales</taxon>
        <taxon>Desulfobacteraceae</taxon>
        <taxon>Candidatus Magnetoglobus</taxon>
    </lineage>
</organism>
<proteinExistence type="predicted"/>
<reference evidence="2" key="1">
    <citation type="submission" date="2012-11" db="EMBL/GenBank/DDBJ databases">
        <authorList>
            <person name="Lucero-Rivera Y.E."/>
            <person name="Tovar-Ramirez D."/>
        </authorList>
    </citation>
    <scope>NUCLEOTIDE SEQUENCE [LARGE SCALE GENOMIC DNA]</scope>
    <source>
        <strain evidence="2">Araruama</strain>
    </source>
</reference>
<accession>A0A1V1P1B8</accession>
<evidence type="ECO:0008006" key="3">
    <source>
        <dbReference type="Google" id="ProtNLM"/>
    </source>
</evidence>
<evidence type="ECO:0000313" key="1">
    <source>
        <dbReference type="EMBL" id="ETR68556.1"/>
    </source>
</evidence>
<evidence type="ECO:0000313" key="2">
    <source>
        <dbReference type="Proteomes" id="UP000189670"/>
    </source>
</evidence>
<dbReference type="AlphaFoldDB" id="A0A1V1P1B8"/>
<protein>
    <recommendedName>
        <fullName evidence="3">NERD domain-containing protein</fullName>
    </recommendedName>
</protein>
<dbReference type="Proteomes" id="UP000189670">
    <property type="component" value="Unassembled WGS sequence"/>
</dbReference>
<dbReference type="InterPro" id="IPR011335">
    <property type="entry name" value="Restrct_endonuc-II-like"/>
</dbReference>
<comment type="caution">
    <text evidence="1">The sequence shown here is derived from an EMBL/GenBank/DDBJ whole genome shotgun (WGS) entry which is preliminary data.</text>
</comment>